<evidence type="ECO:0000259" key="1">
    <source>
        <dbReference type="SMART" id="SM00849"/>
    </source>
</evidence>
<proteinExistence type="predicted"/>
<dbReference type="PANTHER" id="PTHR42951">
    <property type="entry name" value="METALLO-BETA-LACTAMASE DOMAIN-CONTAINING"/>
    <property type="match status" value="1"/>
</dbReference>
<dbReference type="InterPro" id="IPR001279">
    <property type="entry name" value="Metallo-B-lactamas"/>
</dbReference>
<dbReference type="Proteomes" id="UP000676456">
    <property type="component" value="Unassembled WGS sequence"/>
</dbReference>
<feature type="domain" description="Metallo-beta-lactamase" evidence="1">
    <location>
        <begin position="17"/>
        <end position="205"/>
    </location>
</feature>
<keyword evidence="3" id="KW-1185">Reference proteome</keyword>
<comment type="caution">
    <text evidence="2">The sequence shown here is derived from an EMBL/GenBank/DDBJ whole genome shotgun (WGS) entry which is preliminary data.</text>
</comment>
<dbReference type="Gene3D" id="3.60.15.10">
    <property type="entry name" value="Ribonuclease Z/Hydroxyacylglutathione hydrolase-like"/>
    <property type="match status" value="1"/>
</dbReference>
<dbReference type="SMART" id="SM00849">
    <property type="entry name" value="Lactamase_B"/>
    <property type="match status" value="1"/>
</dbReference>
<organism evidence="2 3">
    <name type="scientific">Lederbergia citrea</name>
    <dbReference type="NCBI Taxonomy" id="2833581"/>
    <lineage>
        <taxon>Bacteria</taxon>
        <taxon>Bacillati</taxon>
        <taxon>Bacillota</taxon>
        <taxon>Bacilli</taxon>
        <taxon>Bacillales</taxon>
        <taxon>Bacillaceae</taxon>
        <taxon>Lederbergia</taxon>
    </lineage>
</organism>
<sequence length="298" mass="33182">MELNQISNHCFMIKGNVNIGYAVKNGAGLLIDTGLDKSSAKKIIKLLKQHNLPLDYCIVTHGHVDHYGGAAFLQREKEITLYASKLESAIIQNPILEPIYLWNGAWPIKELRNKFLEGEAAEVSEVLMEGAQEIGPFTLQVLSLPGHSYAQLGILMDNILFAADAYFGVQILKKHKVPFIVDANATIDSLEMINKLSCHGSVPGHGDFETEFHQTVQENIRCHKEIKAYLLSEIKASNNGISMDALLQMMFSHYALTPANIGSWLLYRTSFTAYISALIEEGGITISIDYNKLWLKCV</sequence>
<dbReference type="InterPro" id="IPR036866">
    <property type="entry name" value="RibonucZ/Hydroxyglut_hydro"/>
</dbReference>
<dbReference type="RefSeq" id="WP_213096391.1">
    <property type="nucleotide sequence ID" value="NZ_JAGYPH010000001.1"/>
</dbReference>
<dbReference type="SUPFAM" id="SSF56281">
    <property type="entry name" value="Metallo-hydrolase/oxidoreductase"/>
    <property type="match status" value="1"/>
</dbReference>
<gene>
    <name evidence="2" type="ORF">KHA91_01145</name>
</gene>
<evidence type="ECO:0000313" key="2">
    <source>
        <dbReference type="EMBL" id="MBS4221361.1"/>
    </source>
</evidence>
<dbReference type="Pfam" id="PF00753">
    <property type="entry name" value="Lactamase_B"/>
    <property type="match status" value="1"/>
</dbReference>
<dbReference type="PANTHER" id="PTHR42951:SF14">
    <property type="entry name" value="METALLO-BETA-LACTAMASE SUPERFAMILY PROTEIN"/>
    <property type="match status" value="1"/>
</dbReference>
<protein>
    <submittedName>
        <fullName evidence="2">MBL fold metallo-hydrolase</fullName>
    </submittedName>
</protein>
<reference evidence="2 3" key="1">
    <citation type="submission" date="2021-05" db="EMBL/GenBank/DDBJ databases">
        <title>Novel Bacillus species.</title>
        <authorList>
            <person name="Liu G."/>
        </authorList>
    </citation>
    <scope>NUCLEOTIDE SEQUENCE [LARGE SCALE GENOMIC DNA]</scope>
    <source>
        <strain evidence="2 3">FJAT-49682</strain>
    </source>
</reference>
<dbReference type="AlphaFoldDB" id="A0A942UH53"/>
<accession>A0A942UH53</accession>
<name>A0A942UH53_9BACI</name>
<dbReference type="CDD" id="cd07743">
    <property type="entry name" value="metallo-hydrolase-like_MBL-fold"/>
    <property type="match status" value="1"/>
</dbReference>
<dbReference type="InterPro" id="IPR050855">
    <property type="entry name" value="NDM-1-like"/>
</dbReference>
<dbReference type="EMBL" id="JAGYPN010000001">
    <property type="protein sequence ID" value="MBS4221361.1"/>
    <property type="molecule type" value="Genomic_DNA"/>
</dbReference>
<evidence type="ECO:0000313" key="3">
    <source>
        <dbReference type="Proteomes" id="UP000676456"/>
    </source>
</evidence>